<name>A0A1M5WDI2_9FIRM</name>
<proteinExistence type="predicted"/>
<evidence type="ECO:0000313" key="2">
    <source>
        <dbReference type="EMBL" id="SHH85530.1"/>
    </source>
</evidence>
<evidence type="ECO:0008006" key="4">
    <source>
        <dbReference type="Google" id="ProtNLM"/>
    </source>
</evidence>
<evidence type="ECO:0000256" key="1">
    <source>
        <dbReference type="SAM" id="Coils"/>
    </source>
</evidence>
<dbReference type="Proteomes" id="UP000183967">
    <property type="component" value="Unassembled WGS sequence"/>
</dbReference>
<organism evidence="2 3">
    <name type="scientific">Caloranaerobacter azorensis DSM 13643</name>
    <dbReference type="NCBI Taxonomy" id="1121264"/>
    <lineage>
        <taxon>Bacteria</taxon>
        <taxon>Bacillati</taxon>
        <taxon>Bacillota</taxon>
        <taxon>Tissierellia</taxon>
        <taxon>Tissierellales</taxon>
        <taxon>Thermohalobacteraceae</taxon>
        <taxon>Caloranaerobacter</taxon>
    </lineage>
</organism>
<sequence length="103" mass="11451">MESTYKRAVGLKRAKKLVNAARNSVGIQEGQKMARKQLNNLLERYELLLEQLNALENEIEKLVKEIPGAEEMLSVDGIGVITVGGFISQIGDINNFNIILPEL</sequence>
<evidence type="ECO:0000313" key="3">
    <source>
        <dbReference type="Proteomes" id="UP000183967"/>
    </source>
</evidence>
<keyword evidence="1" id="KW-0175">Coiled coil</keyword>
<protein>
    <recommendedName>
        <fullName evidence="4">Transposase IS116/IS110/IS902 family protein</fullName>
    </recommendedName>
</protein>
<feature type="coiled-coil region" evidence="1">
    <location>
        <begin position="31"/>
        <end position="72"/>
    </location>
</feature>
<reference evidence="3" key="1">
    <citation type="submission" date="2016-11" db="EMBL/GenBank/DDBJ databases">
        <authorList>
            <person name="Varghese N."/>
            <person name="Submissions S."/>
        </authorList>
    </citation>
    <scope>NUCLEOTIDE SEQUENCE [LARGE SCALE GENOMIC DNA]</scope>
    <source>
        <strain evidence="3">DSM 13643</strain>
    </source>
</reference>
<gene>
    <name evidence="2" type="ORF">SAMN02745135_02424</name>
</gene>
<dbReference type="EMBL" id="FQXO01000102">
    <property type="protein sequence ID" value="SHH85530.1"/>
    <property type="molecule type" value="Genomic_DNA"/>
</dbReference>
<accession>A0A1M5WDI2</accession>
<dbReference type="AlphaFoldDB" id="A0A1M5WDI2"/>
<keyword evidence="3" id="KW-1185">Reference proteome</keyword>